<protein>
    <submittedName>
        <fullName evidence="1">Uncharacterized protein</fullName>
    </submittedName>
</protein>
<keyword evidence="2" id="KW-1185">Reference proteome</keyword>
<reference evidence="1 2" key="1">
    <citation type="journal article" date="2020" name="Genomics">
        <title>Complete, high-quality genomes from long-read metagenomic sequencing of two wolf lichen thalli reveals enigmatic genome architecture.</title>
        <authorList>
            <person name="McKenzie S.K."/>
            <person name="Walston R.F."/>
            <person name="Allen J.L."/>
        </authorList>
    </citation>
    <scope>NUCLEOTIDE SEQUENCE [LARGE SCALE GENOMIC DNA]</scope>
    <source>
        <strain evidence="1">WasteWater1</strain>
    </source>
</reference>
<organism evidence="1 2">
    <name type="scientific">Letharia lupina</name>
    <dbReference type="NCBI Taxonomy" id="560253"/>
    <lineage>
        <taxon>Eukaryota</taxon>
        <taxon>Fungi</taxon>
        <taxon>Dikarya</taxon>
        <taxon>Ascomycota</taxon>
        <taxon>Pezizomycotina</taxon>
        <taxon>Lecanoromycetes</taxon>
        <taxon>OSLEUM clade</taxon>
        <taxon>Lecanoromycetidae</taxon>
        <taxon>Lecanorales</taxon>
        <taxon>Lecanorineae</taxon>
        <taxon>Parmeliaceae</taxon>
        <taxon>Letharia</taxon>
    </lineage>
</organism>
<comment type="caution">
    <text evidence="1">The sequence shown here is derived from an EMBL/GenBank/DDBJ whole genome shotgun (WGS) entry which is preliminary data.</text>
</comment>
<proteinExistence type="predicted"/>
<accession>A0A8H6FCD5</accession>
<evidence type="ECO:0000313" key="1">
    <source>
        <dbReference type="EMBL" id="KAF6223252.1"/>
    </source>
</evidence>
<sequence length="235" mass="26329">MGLNPAQGIITTDHLEQSPELTKPTVMDIQKMNKNVPLLYGLPTELRPMIFRDCIASGYPHFMRASRTLQIDGQTLICKEGVYSMRFGAGDDNNGQRPTHEVAKAIRNLDITIDLRRVMGLDQILNRSVPFAGSQILRGQCKVVLRVKCTMDVLVKLELIPLVSSFGSFEKVALWIEIDAMKDHSLYPCCCDAGWMLVLFESRLGKAELVKVKDGFCMIFYPRGHAEAAARRLEG</sequence>
<dbReference type="GeneID" id="59328513"/>
<gene>
    <name evidence="1" type="ORF">HO133_000094</name>
</gene>
<dbReference type="RefSeq" id="XP_037152469.1">
    <property type="nucleotide sequence ID" value="XM_037291034.1"/>
</dbReference>
<dbReference type="EMBL" id="JACCJB010000010">
    <property type="protein sequence ID" value="KAF6223252.1"/>
    <property type="molecule type" value="Genomic_DNA"/>
</dbReference>
<name>A0A8H6FCD5_9LECA</name>
<evidence type="ECO:0000313" key="2">
    <source>
        <dbReference type="Proteomes" id="UP000593566"/>
    </source>
</evidence>
<dbReference type="AlphaFoldDB" id="A0A8H6FCD5"/>
<dbReference type="Proteomes" id="UP000593566">
    <property type="component" value="Unassembled WGS sequence"/>
</dbReference>